<dbReference type="InterPro" id="IPR036397">
    <property type="entry name" value="RNaseH_sf"/>
</dbReference>
<evidence type="ECO:0000313" key="3">
    <source>
        <dbReference type="Proteomes" id="UP000887159"/>
    </source>
</evidence>
<evidence type="ECO:0000313" key="2">
    <source>
        <dbReference type="EMBL" id="GFX99864.1"/>
    </source>
</evidence>
<evidence type="ECO:0000259" key="1">
    <source>
        <dbReference type="PROSITE" id="PS50879"/>
    </source>
</evidence>
<dbReference type="InterPro" id="IPR002156">
    <property type="entry name" value="RNaseH_domain"/>
</dbReference>
<dbReference type="AlphaFoldDB" id="A0A8X6RVW6"/>
<dbReference type="SUPFAM" id="SSF53098">
    <property type="entry name" value="Ribonuclease H-like"/>
    <property type="match status" value="1"/>
</dbReference>
<sequence length="267" mass="29849">MFDHPKLLKQLALEMTDGIPLDAAKIYTDGSKGEINTTGSGVLIELLGRVIKFQRRNADHASVIRTELIAIMCGLSFINNIRDLAFSESWILTDSRPSIQHLSNWPSSCDSTSRSILRLVQQLSDRHPIHLQWVLSHVGLLGNEVADDLAKAATSNPVDPEDYMVLTSTQIYSRAKELICRTWVVPPVHPWYFQRHPGSAISFKGSKSYQTAFSRFLTGHLRCMHFEGGKRSFPICPKCNISPFSPQHILQCLGFSCEEAVHSPSCS</sequence>
<dbReference type="Pfam" id="PF00075">
    <property type="entry name" value="RNase_H"/>
    <property type="match status" value="1"/>
</dbReference>
<feature type="domain" description="RNase H type-1" evidence="1">
    <location>
        <begin position="20"/>
        <end position="155"/>
    </location>
</feature>
<dbReference type="GO" id="GO:0004523">
    <property type="term" value="F:RNA-DNA hybrid ribonuclease activity"/>
    <property type="evidence" value="ECO:0007669"/>
    <property type="project" value="InterPro"/>
</dbReference>
<accession>A0A8X6RVW6</accession>
<dbReference type="EMBL" id="BMAU01021215">
    <property type="protein sequence ID" value="GFX99864.1"/>
    <property type="molecule type" value="Genomic_DNA"/>
</dbReference>
<dbReference type="CDD" id="cd09276">
    <property type="entry name" value="Rnase_HI_RT_non_LTR"/>
    <property type="match status" value="1"/>
</dbReference>
<comment type="caution">
    <text evidence="2">The sequence shown here is derived from an EMBL/GenBank/DDBJ whole genome shotgun (WGS) entry which is preliminary data.</text>
</comment>
<gene>
    <name evidence="2" type="primary">NCL1_44835</name>
    <name evidence="2" type="ORF">TNCV_259011</name>
</gene>
<dbReference type="PROSITE" id="PS50879">
    <property type="entry name" value="RNASE_H_1"/>
    <property type="match status" value="1"/>
</dbReference>
<keyword evidence="3" id="KW-1185">Reference proteome</keyword>
<reference evidence="2" key="1">
    <citation type="submission" date="2020-08" db="EMBL/GenBank/DDBJ databases">
        <title>Multicomponent nature underlies the extraordinary mechanical properties of spider dragline silk.</title>
        <authorList>
            <person name="Kono N."/>
            <person name="Nakamura H."/>
            <person name="Mori M."/>
            <person name="Yoshida Y."/>
            <person name="Ohtoshi R."/>
            <person name="Malay A.D."/>
            <person name="Moran D.A.P."/>
            <person name="Tomita M."/>
            <person name="Numata K."/>
            <person name="Arakawa K."/>
        </authorList>
    </citation>
    <scope>NUCLEOTIDE SEQUENCE</scope>
</reference>
<proteinExistence type="predicted"/>
<dbReference type="InterPro" id="IPR012337">
    <property type="entry name" value="RNaseH-like_sf"/>
</dbReference>
<dbReference type="GO" id="GO:0003676">
    <property type="term" value="F:nucleic acid binding"/>
    <property type="evidence" value="ECO:0007669"/>
    <property type="project" value="InterPro"/>
</dbReference>
<dbReference type="Gene3D" id="3.30.420.10">
    <property type="entry name" value="Ribonuclease H-like superfamily/Ribonuclease H"/>
    <property type="match status" value="1"/>
</dbReference>
<organism evidence="2 3">
    <name type="scientific">Trichonephila clavipes</name>
    <name type="common">Golden silk orbweaver</name>
    <name type="synonym">Nephila clavipes</name>
    <dbReference type="NCBI Taxonomy" id="2585209"/>
    <lineage>
        <taxon>Eukaryota</taxon>
        <taxon>Metazoa</taxon>
        <taxon>Ecdysozoa</taxon>
        <taxon>Arthropoda</taxon>
        <taxon>Chelicerata</taxon>
        <taxon>Arachnida</taxon>
        <taxon>Araneae</taxon>
        <taxon>Araneomorphae</taxon>
        <taxon>Entelegynae</taxon>
        <taxon>Araneoidea</taxon>
        <taxon>Nephilidae</taxon>
        <taxon>Trichonephila</taxon>
    </lineage>
</organism>
<protein>
    <submittedName>
        <fullName evidence="2">RNase H domain-containing protein</fullName>
    </submittedName>
</protein>
<name>A0A8X6RVW6_TRICX</name>
<dbReference type="Proteomes" id="UP000887159">
    <property type="component" value="Unassembled WGS sequence"/>
</dbReference>